<dbReference type="Gramene" id="GBG86871">
    <property type="protein sequence ID" value="GBG86871"/>
    <property type="gene ID" value="CBR_g42155"/>
</dbReference>
<sequence length="147" mass="15977">MATNASEKEAAFVAYDFETDERWLTYRTNLTIPPGRNEAAVIRRYKQKFFRQHIDPDYQIDPLPASTASKAIPSGFHAGRDIPRPPRQSSADSSRTSSFQRATSSPSASTSGSVPRGAASSSHAAARGMAPAQVFDSKAILFLANAW</sequence>
<comment type="caution">
    <text evidence="2">The sequence shown here is derived from an EMBL/GenBank/DDBJ whole genome shotgun (WGS) entry which is preliminary data.</text>
</comment>
<name>A0A388LX84_CHABU</name>
<evidence type="ECO:0000313" key="3">
    <source>
        <dbReference type="Proteomes" id="UP000265515"/>
    </source>
</evidence>
<dbReference type="EMBL" id="BFEA01000583">
    <property type="protein sequence ID" value="GBG86871.1"/>
    <property type="molecule type" value="Genomic_DNA"/>
</dbReference>
<proteinExistence type="predicted"/>
<keyword evidence="3" id="KW-1185">Reference proteome</keyword>
<evidence type="ECO:0000313" key="2">
    <source>
        <dbReference type="EMBL" id="GBG86871.1"/>
    </source>
</evidence>
<feature type="non-terminal residue" evidence="2">
    <location>
        <position position="147"/>
    </location>
</feature>
<dbReference type="OrthoDB" id="2017147at2759"/>
<feature type="region of interest" description="Disordered" evidence="1">
    <location>
        <begin position="59"/>
        <end position="125"/>
    </location>
</feature>
<accession>A0A388LX84</accession>
<dbReference type="Proteomes" id="UP000265515">
    <property type="component" value="Unassembled WGS sequence"/>
</dbReference>
<gene>
    <name evidence="2" type="ORF">CBR_g42155</name>
</gene>
<protein>
    <submittedName>
        <fullName evidence="2">Uncharacterized protein</fullName>
    </submittedName>
</protein>
<evidence type="ECO:0000256" key="1">
    <source>
        <dbReference type="SAM" id="MobiDB-lite"/>
    </source>
</evidence>
<dbReference type="AlphaFoldDB" id="A0A388LX84"/>
<reference evidence="2 3" key="1">
    <citation type="journal article" date="2018" name="Cell">
        <title>The Chara Genome: Secondary Complexity and Implications for Plant Terrestrialization.</title>
        <authorList>
            <person name="Nishiyama T."/>
            <person name="Sakayama H."/>
            <person name="Vries J.D."/>
            <person name="Buschmann H."/>
            <person name="Saint-Marcoux D."/>
            <person name="Ullrich K.K."/>
            <person name="Haas F.B."/>
            <person name="Vanderstraeten L."/>
            <person name="Becker D."/>
            <person name="Lang D."/>
            <person name="Vosolsobe S."/>
            <person name="Rombauts S."/>
            <person name="Wilhelmsson P.K.I."/>
            <person name="Janitza P."/>
            <person name="Kern R."/>
            <person name="Heyl A."/>
            <person name="Rumpler F."/>
            <person name="Villalobos L.I.A.C."/>
            <person name="Clay J.M."/>
            <person name="Skokan R."/>
            <person name="Toyoda A."/>
            <person name="Suzuki Y."/>
            <person name="Kagoshima H."/>
            <person name="Schijlen E."/>
            <person name="Tajeshwar N."/>
            <person name="Catarino B."/>
            <person name="Hetherington A.J."/>
            <person name="Saltykova A."/>
            <person name="Bonnot C."/>
            <person name="Breuninger H."/>
            <person name="Symeonidi A."/>
            <person name="Radhakrishnan G.V."/>
            <person name="Van Nieuwerburgh F."/>
            <person name="Deforce D."/>
            <person name="Chang C."/>
            <person name="Karol K.G."/>
            <person name="Hedrich R."/>
            <person name="Ulvskov P."/>
            <person name="Glockner G."/>
            <person name="Delwiche C.F."/>
            <person name="Petrasek J."/>
            <person name="Van de Peer Y."/>
            <person name="Friml J."/>
            <person name="Beilby M."/>
            <person name="Dolan L."/>
            <person name="Kohara Y."/>
            <person name="Sugano S."/>
            <person name="Fujiyama A."/>
            <person name="Delaux P.-M."/>
            <person name="Quint M."/>
            <person name="TheiBen G."/>
            <person name="Hagemann M."/>
            <person name="Harholt J."/>
            <person name="Dunand C."/>
            <person name="Zachgo S."/>
            <person name="Langdale J."/>
            <person name="Maumus F."/>
            <person name="Straeten D.V.D."/>
            <person name="Gould S.B."/>
            <person name="Rensing S.A."/>
        </authorList>
    </citation>
    <scope>NUCLEOTIDE SEQUENCE [LARGE SCALE GENOMIC DNA]</scope>
    <source>
        <strain evidence="2 3">S276</strain>
    </source>
</reference>
<feature type="compositionally biased region" description="Low complexity" evidence="1">
    <location>
        <begin position="89"/>
        <end position="125"/>
    </location>
</feature>
<organism evidence="2 3">
    <name type="scientific">Chara braunii</name>
    <name type="common">Braun's stonewort</name>
    <dbReference type="NCBI Taxonomy" id="69332"/>
    <lineage>
        <taxon>Eukaryota</taxon>
        <taxon>Viridiplantae</taxon>
        <taxon>Streptophyta</taxon>
        <taxon>Charophyceae</taxon>
        <taxon>Charales</taxon>
        <taxon>Characeae</taxon>
        <taxon>Chara</taxon>
    </lineage>
</organism>